<evidence type="ECO:0000256" key="1">
    <source>
        <dbReference type="ARBA" id="ARBA00004680"/>
    </source>
</evidence>
<evidence type="ECO:0000256" key="7">
    <source>
        <dbReference type="HAMAP-Rule" id="MF_00147"/>
    </source>
</evidence>
<keyword evidence="6 7" id="KW-0413">Isomerase</keyword>
<evidence type="ECO:0000256" key="2">
    <source>
        <dbReference type="ARBA" id="ARBA00007422"/>
    </source>
</evidence>
<accession>A0A521DAQ0</accession>
<dbReference type="Proteomes" id="UP000317593">
    <property type="component" value="Unassembled WGS sequence"/>
</dbReference>
<dbReference type="NCBIfam" id="TIGR00419">
    <property type="entry name" value="tim"/>
    <property type="match status" value="1"/>
</dbReference>
<dbReference type="InterPro" id="IPR022896">
    <property type="entry name" value="TrioseP_Isoase_bac/euk"/>
</dbReference>
<dbReference type="PANTHER" id="PTHR21139:SF42">
    <property type="entry name" value="TRIOSEPHOSPHATE ISOMERASE"/>
    <property type="match status" value="1"/>
</dbReference>
<protein>
    <recommendedName>
        <fullName evidence="7 8">Triosephosphate isomerase</fullName>
        <shortName evidence="7">TIM</shortName>
        <shortName evidence="7">TPI</shortName>
        <ecNumber evidence="7 8">5.3.1.1</ecNumber>
    </recommendedName>
    <alternativeName>
        <fullName evidence="7">Triose-phosphate isomerase</fullName>
    </alternativeName>
</protein>
<sequence>MRNFLVAGNWKMNCGPEETKKLLQGIKNSGISIPETIDVLVCPPMISLTVASDELKDAAGIALGAQNVHYEDNGAYTGEVSTQMLNEVDCEYVIIGHSERREYFGETDQTVNAKVKKSLSDGLRPVICVGESLKQRKAGEHQLIVRKQVEAALTEVDEEDAEDLVVAYEPIWAIGTGETATPDQAQEMHKMIRGVLSDLYASNVADNIQLLYGGSMKPHNAEELLSQPDVDGGLIGGASLKADSFTEIIKIADQISS</sequence>
<dbReference type="OrthoDB" id="9809429at2"/>
<dbReference type="InterPro" id="IPR020861">
    <property type="entry name" value="Triosephosphate_isomerase_AS"/>
</dbReference>
<dbReference type="UniPathway" id="UPA00109">
    <property type="reaction ID" value="UER00189"/>
</dbReference>
<dbReference type="GO" id="GO:0006096">
    <property type="term" value="P:glycolytic process"/>
    <property type="evidence" value="ECO:0007669"/>
    <property type="project" value="UniProtKB-UniRule"/>
</dbReference>
<dbReference type="GO" id="GO:0019563">
    <property type="term" value="P:glycerol catabolic process"/>
    <property type="evidence" value="ECO:0007669"/>
    <property type="project" value="TreeGrafter"/>
</dbReference>
<comment type="pathway">
    <text evidence="7 8">Carbohydrate biosynthesis; gluconeogenesis.</text>
</comment>
<keyword evidence="5 7" id="KW-0324">Glycolysis</keyword>
<feature type="binding site" evidence="7">
    <location>
        <begin position="236"/>
        <end position="237"/>
    </location>
    <ligand>
        <name>substrate</name>
    </ligand>
</feature>
<dbReference type="Gene3D" id="3.20.20.70">
    <property type="entry name" value="Aldolase class I"/>
    <property type="match status" value="1"/>
</dbReference>
<dbReference type="InterPro" id="IPR013785">
    <property type="entry name" value="Aldolase_TIM"/>
</dbReference>
<dbReference type="Pfam" id="PF00121">
    <property type="entry name" value="TIM"/>
    <property type="match status" value="1"/>
</dbReference>
<name>A0A521DAQ0_9BACT</name>
<comment type="subunit">
    <text evidence="7 8">Homodimer.</text>
</comment>
<feature type="active site" description="Electrophile" evidence="7">
    <location>
        <position position="97"/>
    </location>
</feature>
<evidence type="ECO:0000256" key="6">
    <source>
        <dbReference type="ARBA" id="ARBA00023235"/>
    </source>
</evidence>
<comment type="similarity">
    <text evidence="2 7 8">Belongs to the triosephosphate isomerase family.</text>
</comment>
<keyword evidence="3 7" id="KW-0312">Gluconeogenesis</keyword>
<dbReference type="HAMAP" id="MF_00147_B">
    <property type="entry name" value="TIM_B"/>
    <property type="match status" value="1"/>
</dbReference>
<dbReference type="InterPro" id="IPR035990">
    <property type="entry name" value="TIM_sf"/>
</dbReference>
<feature type="binding site" evidence="7">
    <location>
        <begin position="9"/>
        <end position="11"/>
    </location>
    <ligand>
        <name>substrate</name>
    </ligand>
</feature>
<dbReference type="PROSITE" id="PS00171">
    <property type="entry name" value="TIM_1"/>
    <property type="match status" value="1"/>
</dbReference>
<dbReference type="GO" id="GO:0046166">
    <property type="term" value="P:glyceraldehyde-3-phosphate biosynthetic process"/>
    <property type="evidence" value="ECO:0007669"/>
    <property type="project" value="TreeGrafter"/>
</dbReference>
<dbReference type="FunFam" id="3.20.20.70:FF:000016">
    <property type="entry name" value="Triosephosphate isomerase"/>
    <property type="match status" value="1"/>
</dbReference>
<dbReference type="PROSITE" id="PS51440">
    <property type="entry name" value="TIM_2"/>
    <property type="match status" value="1"/>
</dbReference>
<dbReference type="RefSeq" id="WP_142714677.1">
    <property type="nucleotide sequence ID" value="NZ_FXTH01000009.1"/>
</dbReference>
<dbReference type="GO" id="GO:0004807">
    <property type="term" value="F:triose-phosphate isomerase activity"/>
    <property type="evidence" value="ECO:0007669"/>
    <property type="project" value="UniProtKB-UniRule"/>
</dbReference>
<comment type="pathway">
    <text evidence="1 7 8">Carbohydrate degradation; glycolysis; D-glyceraldehyde 3-phosphate from glycerone phosphate: step 1/1.</text>
</comment>
<comment type="catalytic activity">
    <reaction evidence="7 8">
        <text>D-glyceraldehyde 3-phosphate = dihydroxyacetone phosphate</text>
        <dbReference type="Rhea" id="RHEA:18585"/>
        <dbReference type="ChEBI" id="CHEBI:57642"/>
        <dbReference type="ChEBI" id="CHEBI:59776"/>
        <dbReference type="EC" id="5.3.1.1"/>
    </reaction>
</comment>
<evidence type="ECO:0000256" key="3">
    <source>
        <dbReference type="ARBA" id="ARBA00022432"/>
    </source>
</evidence>
<comment type="subcellular location">
    <subcellularLocation>
        <location evidence="7 8">Cytoplasm</location>
    </subcellularLocation>
</comment>
<evidence type="ECO:0000313" key="9">
    <source>
        <dbReference type="EMBL" id="SMO68672.1"/>
    </source>
</evidence>
<evidence type="ECO:0000256" key="5">
    <source>
        <dbReference type="ARBA" id="ARBA00023152"/>
    </source>
</evidence>
<dbReference type="GO" id="GO:0005829">
    <property type="term" value="C:cytosol"/>
    <property type="evidence" value="ECO:0007669"/>
    <property type="project" value="TreeGrafter"/>
</dbReference>
<dbReference type="EMBL" id="FXTH01000009">
    <property type="protein sequence ID" value="SMO68672.1"/>
    <property type="molecule type" value="Genomic_DNA"/>
</dbReference>
<dbReference type="AlphaFoldDB" id="A0A521DAQ0"/>
<evidence type="ECO:0000256" key="8">
    <source>
        <dbReference type="RuleBase" id="RU363013"/>
    </source>
</evidence>
<feature type="binding site" evidence="7">
    <location>
        <position position="215"/>
    </location>
    <ligand>
        <name>substrate</name>
    </ligand>
</feature>
<gene>
    <name evidence="7" type="primary">tpiA</name>
    <name evidence="9" type="ORF">SAMN06265218_10989</name>
</gene>
<evidence type="ECO:0000313" key="10">
    <source>
        <dbReference type="Proteomes" id="UP000317593"/>
    </source>
</evidence>
<feature type="active site" description="Proton acceptor" evidence="7">
    <location>
        <position position="169"/>
    </location>
</feature>
<dbReference type="UniPathway" id="UPA00138"/>
<feature type="binding site" evidence="7">
    <location>
        <position position="175"/>
    </location>
    <ligand>
        <name>substrate</name>
    </ligand>
</feature>
<evidence type="ECO:0000256" key="4">
    <source>
        <dbReference type="ARBA" id="ARBA00022490"/>
    </source>
</evidence>
<dbReference type="PANTHER" id="PTHR21139">
    <property type="entry name" value="TRIOSEPHOSPHATE ISOMERASE"/>
    <property type="match status" value="1"/>
</dbReference>
<dbReference type="GO" id="GO:0006094">
    <property type="term" value="P:gluconeogenesis"/>
    <property type="evidence" value="ECO:0007669"/>
    <property type="project" value="UniProtKB-UniRule"/>
</dbReference>
<dbReference type="CDD" id="cd00311">
    <property type="entry name" value="TIM"/>
    <property type="match status" value="1"/>
</dbReference>
<dbReference type="SUPFAM" id="SSF51351">
    <property type="entry name" value="Triosephosphate isomerase (TIM)"/>
    <property type="match status" value="1"/>
</dbReference>
<proteinExistence type="inferred from homology"/>
<comment type="function">
    <text evidence="7">Involved in the gluconeogenesis. Catalyzes stereospecifically the conversion of dihydroxyacetone phosphate (DHAP) to D-glyceraldehyde-3-phosphate (G3P).</text>
</comment>
<keyword evidence="10" id="KW-1185">Reference proteome</keyword>
<reference evidence="9 10" key="1">
    <citation type="submission" date="2017-05" db="EMBL/GenBank/DDBJ databases">
        <authorList>
            <person name="Varghese N."/>
            <person name="Submissions S."/>
        </authorList>
    </citation>
    <scope>NUCLEOTIDE SEQUENCE [LARGE SCALE GENOMIC DNA]</scope>
    <source>
        <strain evidence="9 10">DSM 21194</strain>
    </source>
</reference>
<dbReference type="InterPro" id="IPR000652">
    <property type="entry name" value="Triosephosphate_isomerase"/>
</dbReference>
<keyword evidence="4 7" id="KW-0963">Cytoplasm</keyword>
<organism evidence="9 10">
    <name type="scientific">Fodinibius sediminis</name>
    <dbReference type="NCBI Taxonomy" id="1214077"/>
    <lineage>
        <taxon>Bacteria</taxon>
        <taxon>Pseudomonadati</taxon>
        <taxon>Balneolota</taxon>
        <taxon>Balneolia</taxon>
        <taxon>Balneolales</taxon>
        <taxon>Balneolaceae</taxon>
        <taxon>Fodinibius</taxon>
    </lineage>
</organism>
<dbReference type="EC" id="5.3.1.1" evidence="7 8"/>